<dbReference type="InterPro" id="IPR036010">
    <property type="entry name" value="2Fe-2S_ferredoxin-like_sf"/>
</dbReference>
<dbReference type="GO" id="GO:0004854">
    <property type="term" value="F:xanthine dehydrogenase activity"/>
    <property type="evidence" value="ECO:0007669"/>
    <property type="project" value="InterPro"/>
</dbReference>
<dbReference type="GO" id="GO:0071949">
    <property type="term" value="F:FAD binding"/>
    <property type="evidence" value="ECO:0007669"/>
    <property type="project" value="InterPro"/>
</dbReference>
<dbReference type="InterPro" id="IPR002888">
    <property type="entry name" value="2Fe-2S-bd"/>
</dbReference>
<dbReference type="InterPro" id="IPR016167">
    <property type="entry name" value="FAD-bd_PCMH_sub1"/>
</dbReference>
<evidence type="ECO:0000256" key="2">
    <source>
        <dbReference type="ARBA" id="ARBA00022723"/>
    </source>
</evidence>
<dbReference type="Gene3D" id="3.30.390.50">
    <property type="entry name" value="CO dehydrogenase flavoprotein, C-terminal domain"/>
    <property type="match status" value="1"/>
</dbReference>
<dbReference type="InterPro" id="IPR012175">
    <property type="entry name" value="Xanth_DH_ssu_bac"/>
</dbReference>
<keyword evidence="9" id="KW-1185">Reference proteome</keyword>
<keyword evidence="5" id="KW-0408">Iron</keyword>
<dbReference type="InterPro" id="IPR012675">
    <property type="entry name" value="Beta-grasp_dom_sf"/>
</dbReference>
<keyword evidence="2" id="KW-0479">Metal-binding</keyword>
<dbReference type="PATRIC" id="fig|1238182.3.peg.3102"/>
<dbReference type="OrthoDB" id="9792018at2"/>
<dbReference type="InterPro" id="IPR036318">
    <property type="entry name" value="FAD-bd_PCMH-like_sf"/>
</dbReference>
<dbReference type="Gene3D" id="3.30.43.10">
    <property type="entry name" value="Uridine Diphospho-n-acetylenolpyruvylglucosamine Reductase, domain 2"/>
    <property type="match status" value="1"/>
</dbReference>
<evidence type="ECO:0000259" key="6">
    <source>
        <dbReference type="PROSITE" id="PS51085"/>
    </source>
</evidence>
<dbReference type="InterPro" id="IPR002346">
    <property type="entry name" value="Mopterin_DH_FAD-bd"/>
</dbReference>
<dbReference type="RefSeq" id="WP_009541544.1">
    <property type="nucleotide sequence ID" value="NZ_ANHY01000015.1"/>
</dbReference>
<evidence type="ECO:0000256" key="1">
    <source>
        <dbReference type="ARBA" id="ARBA00022630"/>
    </source>
</evidence>
<feature type="domain" description="FAD-binding PCMH-type" evidence="7">
    <location>
        <begin position="187"/>
        <end position="361"/>
    </location>
</feature>
<keyword evidence="1" id="KW-0285">Flavoprotein</keyword>
<dbReference type="SUPFAM" id="SSF47741">
    <property type="entry name" value="CO dehydrogenase ISP C-domain like"/>
    <property type="match status" value="1"/>
</dbReference>
<sequence length="479" mass="50531">MRDAIRFALNGAIRAVDDVPPHMTLLNWLRAEGLTAAKEGCAEGDCGACTVLLGTPLPDGAEGFDWRAVNACLVLVPQVDGRAVVTAEGLAKGGSAPHAAQTLMAETHATQCGYCTPGFVMALAALGRTPARDDESVMDSIAGNLCRCTGYRPILEAARALPLEAPAPEEAALAEKLREIAAAPLDYRAGSHRFLAPTTLDDALRLRQQFPEAWLWAGGTDQGLRVTKQFQVPPGILYLGRVPDLRGITEDKDGLTIAANTPYADALEALAALAPGLDGMIRRIGAAQVRNLGTLGGNIGTASPIGDTLPPLIALDAEITLVSAERGRRTVAARDFVTGYRKTVLDPDELIVAIRIPRPAPGTHIAAYKIAKRVDQDISTVAAAFALKVQDGRVDHARLAYGGVAATPVRAEKAEKALLGQPWTPETVAAVKRAVAEDISPMDDARGTAAYRTAVAANLLDRLWHETAEPGTPARLEAL</sequence>
<comment type="caution">
    <text evidence="8">The sequence shown here is derived from an EMBL/GenBank/DDBJ whole genome shotgun (WGS) entry which is preliminary data.</text>
</comment>
<organism evidence="8 9">
    <name type="scientific">Caenispirillum salinarum AK4</name>
    <dbReference type="NCBI Taxonomy" id="1238182"/>
    <lineage>
        <taxon>Bacteria</taxon>
        <taxon>Pseudomonadati</taxon>
        <taxon>Pseudomonadota</taxon>
        <taxon>Alphaproteobacteria</taxon>
        <taxon>Rhodospirillales</taxon>
        <taxon>Novispirillaceae</taxon>
        <taxon>Caenispirillum</taxon>
    </lineage>
</organism>
<dbReference type="SMART" id="SM01092">
    <property type="entry name" value="CO_deh_flav_C"/>
    <property type="match status" value="1"/>
</dbReference>
<feature type="domain" description="2Fe-2S ferredoxin-type" evidence="6">
    <location>
        <begin position="3"/>
        <end position="90"/>
    </location>
</feature>
<protein>
    <submittedName>
        <fullName evidence="8">Xanthine dehydrogenase</fullName>
    </submittedName>
</protein>
<dbReference type="Pfam" id="PF00941">
    <property type="entry name" value="FAD_binding_5"/>
    <property type="match status" value="1"/>
</dbReference>
<reference evidence="8 9" key="1">
    <citation type="journal article" date="2013" name="Genome Announc.">
        <title>Draft Genome Sequence of an Alphaproteobacterium, Caenispirillum salinarum AK4(T), Isolated from a Solar Saltern.</title>
        <authorList>
            <person name="Khatri I."/>
            <person name="Singh A."/>
            <person name="Korpole S."/>
            <person name="Pinnaka A.K."/>
            <person name="Subramanian S."/>
        </authorList>
    </citation>
    <scope>NUCLEOTIDE SEQUENCE [LARGE SCALE GENOMIC DNA]</scope>
    <source>
        <strain evidence="8 9">AK4</strain>
    </source>
</reference>
<dbReference type="SUPFAM" id="SSF55447">
    <property type="entry name" value="CO dehydrogenase flavoprotein C-terminal domain-like"/>
    <property type="match status" value="1"/>
</dbReference>
<evidence type="ECO:0000256" key="3">
    <source>
        <dbReference type="ARBA" id="ARBA00022827"/>
    </source>
</evidence>
<dbReference type="GO" id="GO:0005506">
    <property type="term" value="F:iron ion binding"/>
    <property type="evidence" value="ECO:0007669"/>
    <property type="project" value="InterPro"/>
</dbReference>
<dbReference type="InterPro" id="IPR005107">
    <property type="entry name" value="CO_DH_flav_C"/>
</dbReference>
<evidence type="ECO:0000313" key="9">
    <source>
        <dbReference type="Proteomes" id="UP000009881"/>
    </source>
</evidence>
<dbReference type="Gene3D" id="3.10.20.30">
    <property type="match status" value="1"/>
</dbReference>
<dbReference type="PROSITE" id="PS51387">
    <property type="entry name" value="FAD_PCMH"/>
    <property type="match status" value="1"/>
</dbReference>
<evidence type="ECO:0000256" key="4">
    <source>
        <dbReference type="ARBA" id="ARBA00023002"/>
    </source>
</evidence>
<evidence type="ECO:0000313" key="8">
    <source>
        <dbReference type="EMBL" id="EKV28676.1"/>
    </source>
</evidence>
<keyword evidence="3" id="KW-0274">FAD</keyword>
<dbReference type="SUPFAM" id="SSF54292">
    <property type="entry name" value="2Fe-2S ferredoxin-like"/>
    <property type="match status" value="1"/>
</dbReference>
<dbReference type="CDD" id="cd00207">
    <property type="entry name" value="fer2"/>
    <property type="match status" value="1"/>
</dbReference>
<dbReference type="SUPFAM" id="SSF56176">
    <property type="entry name" value="FAD-binding/transporter-associated domain-like"/>
    <property type="match status" value="1"/>
</dbReference>
<dbReference type="Pfam" id="PF03450">
    <property type="entry name" value="CO_deh_flav_C"/>
    <property type="match status" value="1"/>
</dbReference>
<evidence type="ECO:0000259" key="7">
    <source>
        <dbReference type="PROSITE" id="PS51387"/>
    </source>
</evidence>
<proteinExistence type="predicted"/>
<dbReference type="PANTHER" id="PTHR45444:SF3">
    <property type="entry name" value="XANTHINE DEHYDROGENASE"/>
    <property type="match status" value="1"/>
</dbReference>
<dbReference type="Pfam" id="PF00111">
    <property type="entry name" value="Fer2"/>
    <property type="match status" value="1"/>
</dbReference>
<dbReference type="Gene3D" id="3.30.465.10">
    <property type="match status" value="1"/>
</dbReference>
<dbReference type="Proteomes" id="UP000009881">
    <property type="component" value="Unassembled WGS sequence"/>
</dbReference>
<gene>
    <name evidence="8" type="ORF">C882_0888</name>
</gene>
<dbReference type="PROSITE" id="PS51085">
    <property type="entry name" value="2FE2S_FER_2"/>
    <property type="match status" value="1"/>
</dbReference>
<dbReference type="InterPro" id="IPR036884">
    <property type="entry name" value="2Fe-2S-bd_dom_sf"/>
</dbReference>
<dbReference type="eggNOG" id="COG4630">
    <property type="taxonomic scope" value="Bacteria"/>
</dbReference>
<dbReference type="PROSITE" id="PS00197">
    <property type="entry name" value="2FE2S_FER_1"/>
    <property type="match status" value="1"/>
</dbReference>
<name>K9HJB0_9PROT</name>
<dbReference type="InterPro" id="IPR016169">
    <property type="entry name" value="FAD-bd_PCMH_sub2"/>
</dbReference>
<dbReference type="Gene3D" id="1.10.150.120">
    <property type="entry name" value="[2Fe-2S]-binding domain"/>
    <property type="match status" value="1"/>
</dbReference>
<dbReference type="AlphaFoldDB" id="K9HJB0"/>
<dbReference type="InterPro" id="IPR006058">
    <property type="entry name" value="2Fe2S_fd_BS"/>
</dbReference>
<dbReference type="GO" id="GO:0051537">
    <property type="term" value="F:2 iron, 2 sulfur cluster binding"/>
    <property type="evidence" value="ECO:0007669"/>
    <property type="project" value="InterPro"/>
</dbReference>
<dbReference type="InterPro" id="IPR014307">
    <property type="entry name" value="Xanthine_DH_ssu"/>
</dbReference>
<dbReference type="InterPro" id="IPR001041">
    <property type="entry name" value="2Fe-2S_ferredoxin-type"/>
</dbReference>
<accession>K9HJB0</accession>
<keyword evidence="4" id="KW-0560">Oxidoreductase</keyword>
<evidence type="ECO:0000256" key="5">
    <source>
        <dbReference type="ARBA" id="ARBA00023004"/>
    </source>
</evidence>
<dbReference type="PANTHER" id="PTHR45444">
    <property type="entry name" value="XANTHINE DEHYDROGENASE"/>
    <property type="match status" value="1"/>
</dbReference>
<dbReference type="NCBIfam" id="TIGR02963">
    <property type="entry name" value="xanthine_xdhA"/>
    <property type="match status" value="1"/>
</dbReference>
<dbReference type="InterPro" id="IPR036683">
    <property type="entry name" value="CO_DH_flav_C_dom_sf"/>
</dbReference>
<dbReference type="InterPro" id="IPR016166">
    <property type="entry name" value="FAD-bd_PCMH"/>
</dbReference>
<dbReference type="InterPro" id="IPR016208">
    <property type="entry name" value="Ald_Oxase/xanthine_DH-like"/>
</dbReference>
<dbReference type="PIRSF" id="PIRSF036557">
    <property type="entry name" value="XdhA_RC"/>
    <property type="match status" value="1"/>
</dbReference>
<dbReference type="STRING" id="1238182.C882_0888"/>
<dbReference type="Pfam" id="PF01799">
    <property type="entry name" value="Fer2_2"/>
    <property type="match status" value="1"/>
</dbReference>
<dbReference type="EMBL" id="ANHY01000015">
    <property type="protein sequence ID" value="EKV28676.1"/>
    <property type="molecule type" value="Genomic_DNA"/>
</dbReference>